<accession>A0A0M0J7L6</accession>
<dbReference type="AlphaFoldDB" id="A0A0M0J7L6"/>
<comment type="caution">
    <text evidence="3">The sequence shown here is derived from an EMBL/GenBank/DDBJ whole genome shotgun (WGS) entry which is preliminary data.</text>
</comment>
<reference evidence="4" key="1">
    <citation type="journal article" date="2015" name="PLoS Genet.">
        <title>Genome Sequence and Transcriptome Analyses of Chrysochromulina tobin: Metabolic Tools for Enhanced Algal Fitness in the Prominent Order Prymnesiales (Haptophyceae).</title>
        <authorList>
            <person name="Hovde B.T."/>
            <person name="Deodato C.R."/>
            <person name="Hunsperger H.M."/>
            <person name="Ryken S.A."/>
            <person name="Yost W."/>
            <person name="Jha R.K."/>
            <person name="Patterson J."/>
            <person name="Monnat R.J. Jr."/>
            <person name="Barlow S.B."/>
            <person name="Starkenburg S.R."/>
            <person name="Cattolico R.A."/>
        </authorList>
    </citation>
    <scope>NUCLEOTIDE SEQUENCE</scope>
    <source>
        <strain evidence="4">CCMP291</strain>
    </source>
</reference>
<dbReference type="Proteomes" id="UP000037460">
    <property type="component" value="Unassembled WGS sequence"/>
</dbReference>
<dbReference type="EMBL" id="JWZX01003269">
    <property type="protein sequence ID" value="KOO22581.1"/>
    <property type="molecule type" value="Genomic_DNA"/>
</dbReference>
<keyword evidence="1" id="KW-0175">Coiled coil</keyword>
<name>A0A0M0J7L6_9EUKA</name>
<feature type="chain" id="PRO_5005601492" evidence="2">
    <location>
        <begin position="19"/>
        <end position="247"/>
    </location>
</feature>
<evidence type="ECO:0000313" key="3">
    <source>
        <dbReference type="EMBL" id="KOO22581.1"/>
    </source>
</evidence>
<organism evidence="3 4">
    <name type="scientific">Chrysochromulina tobinii</name>
    <dbReference type="NCBI Taxonomy" id="1460289"/>
    <lineage>
        <taxon>Eukaryota</taxon>
        <taxon>Haptista</taxon>
        <taxon>Haptophyta</taxon>
        <taxon>Prymnesiophyceae</taxon>
        <taxon>Prymnesiales</taxon>
        <taxon>Chrysochromulinaceae</taxon>
        <taxon>Chrysochromulina</taxon>
    </lineage>
</organism>
<proteinExistence type="predicted"/>
<gene>
    <name evidence="3" type="ORF">Ctob_000082</name>
</gene>
<protein>
    <submittedName>
        <fullName evidence="3">Uncharacterized protein</fullName>
    </submittedName>
</protein>
<keyword evidence="4" id="KW-1185">Reference proteome</keyword>
<sequence length="247" mass="27454">MILLRHAILLIHVVLANALQQPRFTPLKATTVGHQRRVIVMQLGGNRWVQAKEKREEEERERYQKIVEAREAAERARLAAAEAEQARKREEAERKAAEYQEYQDSFDYFQPGGAGQGKMGQPFQGVTREMLQNAGKATSPALVADEQLKQAVADAGKYSTDASRVMLERVIAEARAAGVREKMPNMKKAVALLATLERADEAAQELGNVSPEQADPLAGMMSAIFDDGYALPEEDGVEFPILDDYKE</sequence>
<feature type="coiled-coil region" evidence="1">
    <location>
        <begin position="56"/>
        <end position="102"/>
    </location>
</feature>
<evidence type="ECO:0000256" key="1">
    <source>
        <dbReference type="SAM" id="Coils"/>
    </source>
</evidence>
<feature type="signal peptide" evidence="2">
    <location>
        <begin position="1"/>
        <end position="18"/>
    </location>
</feature>
<evidence type="ECO:0000256" key="2">
    <source>
        <dbReference type="SAM" id="SignalP"/>
    </source>
</evidence>
<evidence type="ECO:0000313" key="4">
    <source>
        <dbReference type="Proteomes" id="UP000037460"/>
    </source>
</evidence>
<keyword evidence="2" id="KW-0732">Signal</keyword>